<dbReference type="Proteomes" id="UP000519439">
    <property type="component" value="Unassembled WGS sequence"/>
</dbReference>
<dbReference type="EC" id="4.6.1.12" evidence="14"/>
<dbReference type="Gene3D" id="3.90.550.10">
    <property type="entry name" value="Spore Coat Polysaccharide Biosynthesis Protein SpsA, Chain A"/>
    <property type="match status" value="1"/>
</dbReference>
<dbReference type="InterPro" id="IPR001228">
    <property type="entry name" value="IspD"/>
</dbReference>
<dbReference type="Pfam" id="PF02542">
    <property type="entry name" value="YgbB"/>
    <property type="match status" value="1"/>
</dbReference>
<organism evidence="16 17">
    <name type="scientific">Microvirga flocculans</name>
    <dbReference type="NCBI Taxonomy" id="217168"/>
    <lineage>
        <taxon>Bacteria</taxon>
        <taxon>Pseudomonadati</taxon>
        <taxon>Pseudomonadota</taxon>
        <taxon>Alphaproteobacteria</taxon>
        <taxon>Hyphomicrobiales</taxon>
        <taxon>Methylobacteriaceae</taxon>
        <taxon>Microvirga</taxon>
    </lineage>
</organism>
<keyword evidence="17" id="KW-1185">Reference proteome</keyword>
<dbReference type="RefSeq" id="WP_027316896.1">
    <property type="nucleotide sequence ID" value="NZ_JACIDC010000008.1"/>
</dbReference>
<dbReference type="Pfam" id="PF01128">
    <property type="entry name" value="IspD"/>
    <property type="match status" value="1"/>
</dbReference>
<dbReference type="UniPathway" id="UPA00056">
    <property type="reaction ID" value="UER00093"/>
</dbReference>
<dbReference type="PROSITE" id="PS01295">
    <property type="entry name" value="ISPD"/>
    <property type="match status" value="1"/>
</dbReference>
<dbReference type="InterPro" id="IPR036571">
    <property type="entry name" value="MECDP_synthase_sf"/>
</dbReference>
<proteinExistence type="inferred from homology"/>
<comment type="catalytic activity">
    <reaction evidence="2 14">
        <text>2-C-methyl-D-erythritol 4-phosphate + CTP + H(+) = 4-CDP-2-C-methyl-D-erythritol + diphosphate</text>
        <dbReference type="Rhea" id="RHEA:13429"/>
        <dbReference type="ChEBI" id="CHEBI:15378"/>
        <dbReference type="ChEBI" id="CHEBI:33019"/>
        <dbReference type="ChEBI" id="CHEBI:37563"/>
        <dbReference type="ChEBI" id="CHEBI:57823"/>
        <dbReference type="ChEBI" id="CHEBI:58262"/>
        <dbReference type="EC" id="2.7.7.60"/>
    </reaction>
</comment>
<dbReference type="HAMAP" id="MF_01520">
    <property type="entry name" value="IspDF"/>
    <property type="match status" value="1"/>
</dbReference>
<dbReference type="EC" id="2.7.7.60" evidence="14"/>
<dbReference type="InterPro" id="IPR020555">
    <property type="entry name" value="MECDP_synthase_CS"/>
</dbReference>
<reference evidence="16 17" key="1">
    <citation type="submission" date="2020-08" db="EMBL/GenBank/DDBJ databases">
        <title>Genomic Encyclopedia of Type Strains, Phase IV (KMG-IV): sequencing the most valuable type-strain genomes for metagenomic binning, comparative biology and taxonomic classification.</title>
        <authorList>
            <person name="Goeker M."/>
        </authorList>
    </citation>
    <scope>NUCLEOTIDE SEQUENCE [LARGE SCALE GENOMIC DNA]</scope>
    <source>
        <strain evidence="16 17">DSM 15743</strain>
    </source>
</reference>
<feature type="site" description="Transition state stabilizer" evidence="14">
    <location>
        <position position="22"/>
    </location>
</feature>
<evidence type="ECO:0000256" key="8">
    <source>
        <dbReference type="ARBA" id="ARBA00022679"/>
    </source>
</evidence>
<dbReference type="GO" id="GO:0008685">
    <property type="term" value="F:2-C-methyl-D-erythritol 2,4-cyclodiphosphate synthase activity"/>
    <property type="evidence" value="ECO:0007669"/>
    <property type="project" value="UniProtKB-UniRule"/>
</dbReference>
<comment type="similarity">
    <text evidence="14">In the C-terminal section; belongs to the IspF family.</text>
</comment>
<feature type="site" description="Transition state stabilizer" evidence="14">
    <location>
        <position position="369"/>
    </location>
</feature>
<gene>
    <name evidence="14" type="primary">ispDF</name>
    <name evidence="16" type="ORF">GGR34_002465</name>
</gene>
<dbReference type="InterPro" id="IPR029044">
    <property type="entry name" value="Nucleotide-diphossugar_trans"/>
</dbReference>
<accession>A0A7W6IG01</accession>
<feature type="binding site" evidence="14">
    <location>
        <begin position="244"/>
        <end position="246"/>
    </location>
    <ligand>
        <name>4-CDP-2-C-methyl-D-erythritol 2-phosphate</name>
        <dbReference type="ChEBI" id="CHEBI:57919"/>
    </ligand>
</feature>
<dbReference type="NCBIfam" id="TIGR00151">
    <property type="entry name" value="ispF"/>
    <property type="match status" value="1"/>
</dbReference>
<dbReference type="CDD" id="cd00554">
    <property type="entry name" value="MECDP_synthase"/>
    <property type="match status" value="1"/>
</dbReference>
<dbReference type="AlphaFoldDB" id="A0A7W6IG01"/>
<evidence type="ECO:0000256" key="13">
    <source>
        <dbReference type="ARBA" id="ARBA00023268"/>
    </source>
</evidence>
<keyword evidence="12 14" id="KW-0456">Lyase</keyword>
<evidence type="ECO:0000256" key="12">
    <source>
        <dbReference type="ARBA" id="ARBA00023239"/>
    </source>
</evidence>
<evidence type="ECO:0000256" key="3">
    <source>
        <dbReference type="ARBA" id="ARBA00001968"/>
    </source>
</evidence>
<evidence type="ECO:0000256" key="1">
    <source>
        <dbReference type="ARBA" id="ARBA00000200"/>
    </source>
</evidence>
<evidence type="ECO:0000256" key="5">
    <source>
        <dbReference type="ARBA" id="ARBA00004787"/>
    </source>
</evidence>
<feature type="binding site" evidence="14">
    <location>
        <position position="244"/>
    </location>
    <ligand>
        <name>a divalent metal cation</name>
        <dbReference type="ChEBI" id="CHEBI:60240"/>
    </ligand>
</feature>
<dbReference type="NCBIfam" id="TIGR00453">
    <property type="entry name" value="ispD"/>
    <property type="match status" value="1"/>
</dbReference>
<dbReference type="PANTHER" id="PTHR43181">
    <property type="entry name" value="2-C-METHYL-D-ERYTHRITOL 2,4-CYCLODIPHOSPHATE SYNTHASE, CHLOROPLASTIC"/>
    <property type="match status" value="1"/>
</dbReference>
<dbReference type="InterPro" id="IPR003526">
    <property type="entry name" value="MECDP_synthase"/>
</dbReference>
<feature type="region of interest" description="2-C-methyl-D-erythritol 4-phosphate cytidylyltransferase" evidence="14">
    <location>
        <begin position="1"/>
        <end position="237"/>
    </location>
</feature>
<keyword evidence="13 14" id="KW-0511">Multifunctional enzyme</keyword>
<feature type="binding site" evidence="14">
    <location>
        <begin position="368"/>
        <end position="371"/>
    </location>
    <ligand>
        <name>4-CDP-2-C-methyl-D-erythritol 2-phosphate</name>
        <dbReference type="ChEBI" id="CHEBI:57919"/>
    </ligand>
</feature>
<feature type="binding site" evidence="14">
    <location>
        <position position="378"/>
    </location>
    <ligand>
        <name>4-CDP-2-C-methyl-D-erythritol 2-phosphate</name>
        <dbReference type="ChEBI" id="CHEBI:57919"/>
    </ligand>
</feature>
<comment type="pathway">
    <text evidence="4 14">Isoprenoid biosynthesis; isopentenyl diphosphate biosynthesis via DXP pathway; isopentenyl diphosphate from 1-deoxy-D-xylulose 5-phosphate: step 4/6.</text>
</comment>
<comment type="similarity">
    <text evidence="7">Belongs to the IspD/TarI cytidylyltransferase family. IspD subfamily.</text>
</comment>
<feature type="site" description="Positions MEP for the nucleophilic attack" evidence="14">
    <location>
        <position position="157"/>
    </location>
</feature>
<dbReference type="HAMAP" id="MF_00108">
    <property type="entry name" value="IspD"/>
    <property type="match status" value="1"/>
</dbReference>
<dbReference type="GO" id="GO:0050518">
    <property type="term" value="F:2-C-methyl-D-erythritol 4-phosphate cytidylyltransferase activity"/>
    <property type="evidence" value="ECO:0007669"/>
    <property type="project" value="UniProtKB-UniRule"/>
</dbReference>
<protein>
    <recommendedName>
        <fullName evidence="14">Bifunctional enzyme IspD/IspF</fullName>
    </recommendedName>
    <domain>
        <recommendedName>
            <fullName evidence="14">2-C-methyl-D-erythritol 4-phosphate cytidylyltransferase</fullName>
            <ecNumber evidence="14">2.7.7.60</ecNumber>
        </recommendedName>
        <alternativeName>
            <fullName evidence="14">4-diphosphocytidyl-2C-methyl-D-erythritol synthase</fullName>
        </alternativeName>
        <alternativeName>
            <fullName evidence="14">MEP cytidylyltransferase</fullName>
            <shortName evidence="14">MCT</shortName>
        </alternativeName>
    </domain>
    <domain>
        <recommendedName>
            <fullName evidence="14">2-C-methyl-D-erythritol 2,4-cyclodiphosphate synthase</fullName>
            <shortName evidence="14">MECDP-synthase</shortName>
            <shortName evidence="14">MECPP-synthase</shortName>
            <shortName evidence="14">MECPS</shortName>
            <ecNumber evidence="14">4.6.1.12</ecNumber>
        </recommendedName>
    </domain>
</protein>
<feature type="binding site" evidence="14">
    <location>
        <position position="246"/>
    </location>
    <ligand>
        <name>a divalent metal cation</name>
        <dbReference type="ChEBI" id="CHEBI:60240"/>
    </ligand>
</feature>
<evidence type="ECO:0000256" key="4">
    <source>
        <dbReference type="ARBA" id="ARBA00004709"/>
    </source>
</evidence>
<evidence type="ECO:0000256" key="11">
    <source>
        <dbReference type="ARBA" id="ARBA00023229"/>
    </source>
</evidence>
<keyword evidence="9 14" id="KW-0548">Nucleotidyltransferase</keyword>
<comment type="similarity">
    <text evidence="14">In the N-terminal section; belongs to the IspD/TarI cytidylyltransferase family. IspD subfamily.</text>
</comment>
<evidence type="ECO:0000313" key="17">
    <source>
        <dbReference type="Proteomes" id="UP000519439"/>
    </source>
</evidence>
<comment type="function">
    <text evidence="14">Bifunctional enzyme that catalyzes the formation of 4-diphosphocytidyl-2-C-methyl-D-erythritol from CTP and 2-C-methyl-D-erythritol 4-phosphate (MEP) (IspD), and catalyzes the conversion of 4-diphosphocytidyl-2-C-methyl-D-erythritol 2-phosphate (CDP-ME2P) to 2-C-methyl-D-erythritol 2,4-cyclodiphosphate (ME-CPP) with a corresponding release of cytidine 5-monophosphate (CMP) (IspF).</text>
</comment>
<evidence type="ECO:0000259" key="15">
    <source>
        <dbReference type="Pfam" id="PF02542"/>
    </source>
</evidence>
<dbReference type="InterPro" id="IPR026596">
    <property type="entry name" value="IspD/F"/>
</dbReference>
<feature type="site" description="Transition state stabilizer" evidence="14">
    <location>
        <position position="15"/>
    </location>
</feature>
<dbReference type="FunFam" id="3.90.550.10:FF:000003">
    <property type="entry name" value="2-C-methyl-D-erythritol 4-phosphate cytidylyltransferase"/>
    <property type="match status" value="1"/>
</dbReference>
<comment type="catalytic activity">
    <reaction evidence="1 14">
        <text>4-CDP-2-C-methyl-D-erythritol 2-phosphate = 2-C-methyl-D-erythritol 2,4-cyclic diphosphate + CMP</text>
        <dbReference type="Rhea" id="RHEA:23864"/>
        <dbReference type="ChEBI" id="CHEBI:57919"/>
        <dbReference type="ChEBI" id="CHEBI:58483"/>
        <dbReference type="ChEBI" id="CHEBI:60377"/>
        <dbReference type="EC" id="4.6.1.12"/>
    </reaction>
</comment>
<dbReference type="SUPFAM" id="SSF53448">
    <property type="entry name" value="Nucleotide-diphospho-sugar transferases"/>
    <property type="match status" value="1"/>
</dbReference>
<evidence type="ECO:0000313" key="16">
    <source>
        <dbReference type="EMBL" id="MBB4040806.1"/>
    </source>
</evidence>
<feature type="site" description="Transition state stabilizer" evidence="14">
    <location>
        <position position="270"/>
    </location>
</feature>
<comment type="pathway">
    <text evidence="5 14">Isoprenoid biosynthesis; isopentenyl diphosphate biosynthesis via DXP pathway; isopentenyl diphosphate from 1-deoxy-D-xylulose 5-phosphate: step 2/6.</text>
</comment>
<sequence length="397" mass="42558">MSVAALIVAAGRGSRAGEGLPKQYRMLQGQPVLARTLSAFLDHPRIDQTIVVIHPDDRELYKAATGGLHLSSAALLPCVDGGETRQDSVRNGLEALTASAPQIVLIHDAARPFIRPQLIDRAVDAAQRWDAAVPGTPVTDTIKIVGERSEVVSTPDRARLRAVQTPQAFRFPPLLKAHREAAAAGLHAFTDDGALAEWAGLPVHVFDGDPGNVKLTHPADFQEAERRLRGDTMSYVTRLGTGFDVHAFGEGDHVWLGGIKVPHDRGAIAHSDGDVILHALTDAVLGALADGDIGTHFPPSDPQWRGASSDRFLAHAVNLVRERGGIVDHLDATLLCEKPRLGPHRDAMRRRIAEIAGLRLDQVSLKATTTEKLGFTGRSEGLAAQAAATVRLPETHP</sequence>
<dbReference type="GO" id="GO:0016114">
    <property type="term" value="P:terpenoid biosynthetic process"/>
    <property type="evidence" value="ECO:0007669"/>
    <property type="project" value="InterPro"/>
</dbReference>
<comment type="caution">
    <text evidence="16">The sequence shown here is derived from an EMBL/GenBank/DDBJ whole genome shotgun (WGS) entry which is preliminary data.</text>
</comment>
<comment type="caution">
    <text evidence="14">Lacks conserved residue(s) required for the propagation of feature annotation.</text>
</comment>
<evidence type="ECO:0000256" key="9">
    <source>
        <dbReference type="ARBA" id="ARBA00022695"/>
    </source>
</evidence>
<evidence type="ECO:0000256" key="2">
    <source>
        <dbReference type="ARBA" id="ARBA00001282"/>
    </source>
</evidence>
<comment type="similarity">
    <text evidence="6">Belongs to the IspF family.</text>
</comment>
<dbReference type="GO" id="GO:0046872">
    <property type="term" value="F:metal ion binding"/>
    <property type="evidence" value="ECO:0007669"/>
    <property type="project" value="UniProtKB-KW"/>
</dbReference>
<keyword evidence="11 14" id="KW-0414">Isoprene biosynthesis</keyword>
<feature type="site" description="Positions MEP for the nucleophilic attack" evidence="14">
    <location>
        <position position="214"/>
    </location>
</feature>
<evidence type="ECO:0000256" key="7">
    <source>
        <dbReference type="ARBA" id="ARBA00009789"/>
    </source>
</evidence>
<comment type="cofactor">
    <cofactor evidence="3 14">
        <name>a divalent metal cation</name>
        <dbReference type="ChEBI" id="CHEBI:60240"/>
    </cofactor>
</comment>
<name>A0A7W6IG01_9HYPH</name>
<dbReference type="InterPro" id="IPR018294">
    <property type="entry name" value="ISPD_synthase_CS"/>
</dbReference>
<evidence type="ECO:0000256" key="6">
    <source>
        <dbReference type="ARBA" id="ARBA00008480"/>
    </source>
</evidence>
<dbReference type="HAMAP" id="MF_00107">
    <property type="entry name" value="IspF"/>
    <property type="match status" value="1"/>
</dbReference>
<feature type="region of interest" description="2-C-methyl-D-erythritol 2,4-cyclodiphosphate synthase" evidence="14">
    <location>
        <begin position="238"/>
        <end position="397"/>
    </location>
</feature>
<dbReference type="InterPro" id="IPR034683">
    <property type="entry name" value="IspD/TarI"/>
</dbReference>
<feature type="binding site" evidence="14">
    <location>
        <begin position="292"/>
        <end position="294"/>
    </location>
    <ligand>
        <name>4-CDP-2-C-methyl-D-erythritol 2-phosphate</name>
        <dbReference type="ChEBI" id="CHEBI:57919"/>
    </ligand>
</feature>
<feature type="binding site" evidence="14">
    <location>
        <position position="278"/>
    </location>
    <ligand>
        <name>a divalent metal cation</name>
        <dbReference type="ChEBI" id="CHEBI:60240"/>
    </ligand>
</feature>
<dbReference type="NCBIfam" id="NF006899">
    <property type="entry name" value="PRK09382.1"/>
    <property type="match status" value="1"/>
</dbReference>
<dbReference type="PROSITE" id="PS01350">
    <property type="entry name" value="ISPF"/>
    <property type="match status" value="1"/>
</dbReference>
<evidence type="ECO:0000256" key="10">
    <source>
        <dbReference type="ARBA" id="ARBA00022723"/>
    </source>
</evidence>
<keyword evidence="10 14" id="KW-0479">Metal-binding</keyword>
<feature type="binding site" evidence="14">
    <location>
        <begin position="270"/>
        <end position="271"/>
    </location>
    <ligand>
        <name>4-CDP-2-C-methyl-D-erythritol 2-phosphate</name>
        <dbReference type="ChEBI" id="CHEBI:57919"/>
    </ligand>
</feature>
<feature type="binding site" evidence="14">
    <location>
        <position position="375"/>
    </location>
    <ligand>
        <name>4-CDP-2-C-methyl-D-erythritol 2-phosphate</name>
        <dbReference type="ChEBI" id="CHEBI:57919"/>
    </ligand>
</feature>
<dbReference type="EMBL" id="JACIDC010000008">
    <property type="protein sequence ID" value="MBB4040806.1"/>
    <property type="molecule type" value="Genomic_DNA"/>
</dbReference>
<dbReference type="SUPFAM" id="SSF69765">
    <property type="entry name" value="IpsF-like"/>
    <property type="match status" value="1"/>
</dbReference>
<dbReference type="Gene3D" id="3.30.1330.50">
    <property type="entry name" value="2-C-methyl-D-erythritol 2,4-cyclodiphosphate synthase"/>
    <property type="match status" value="1"/>
</dbReference>
<evidence type="ECO:0000256" key="14">
    <source>
        <dbReference type="HAMAP-Rule" id="MF_01520"/>
    </source>
</evidence>
<dbReference type="CDD" id="cd02516">
    <property type="entry name" value="CDP-ME_synthetase"/>
    <property type="match status" value="1"/>
</dbReference>
<dbReference type="GO" id="GO:0019288">
    <property type="term" value="P:isopentenyl diphosphate biosynthetic process, methylerythritol 4-phosphate pathway"/>
    <property type="evidence" value="ECO:0007669"/>
    <property type="project" value="UniProtKB-UniRule"/>
</dbReference>
<feature type="domain" description="2-C-methyl-D-erythritol 2,4-cyclodiphosphate synthase" evidence="15">
    <location>
        <begin position="238"/>
        <end position="390"/>
    </location>
</feature>
<dbReference type="PANTHER" id="PTHR43181:SF1">
    <property type="entry name" value="2-C-METHYL-D-ERYTHRITOL 2,4-CYCLODIPHOSPHATE SYNTHASE, CHLOROPLASTIC"/>
    <property type="match status" value="1"/>
</dbReference>
<keyword evidence="8 14" id="KW-0808">Transferase</keyword>